<protein>
    <submittedName>
        <fullName evidence="4">Dihydrorhizobitoxine desaturase</fullName>
    </submittedName>
</protein>
<evidence type="ECO:0000259" key="3">
    <source>
        <dbReference type="Pfam" id="PF00487"/>
    </source>
</evidence>
<feature type="transmembrane region" description="Helical" evidence="2">
    <location>
        <begin position="59"/>
        <end position="82"/>
    </location>
</feature>
<keyword evidence="2" id="KW-1133">Transmembrane helix</keyword>
<dbReference type="RefSeq" id="WP_095975812.1">
    <property type="nucleotide sequence ID" value="NZ_CP022163.1"/>
</dbReference>
<sequence length="374" mass="43482">MLPAESLPTLISALLCSTLLFRAAVFVYYSDPARVLRISRLRPRLEGKRDQLYKPLDEWFAPLPFVWTWLDIFIGVLLARLIDHPLAWFALTFWVGGRFRALQEFGHNAVHYALCRARGWQWWLSDVFYQFPAFKRDMHSRQITHTQEHHRHPNHEKLDPNRARVRDGGMRSGLTQAQFLLRLFYPLSPAGMMVSIKTMVRNSLLNHRRITAVARVVTLGTLSALLYVAAGWEAIAWGWLVPLVTTYSLFAWVSLLTEHRWFKTPSWSEDRLTREFLAGRPTDYRGFSGWLVRVFLCPSSDAYHLAHSLYPGVRWNYLPAIDRALKVDEPRYTEHASEGLLFSRDGIPSALSELRDRLVSETQLESTLYIQEER</sequence>
<dbReference type="EMBL" id="CP022163">
    <property type="protein sequence ID" value="ATB26936.1"/>
    <property type="molecule type" value="Genomic_DNA"/>
</dbReference>
<feature type="transmembrane region" description="Helical" evidence="2">
    <location>
        <begin position="212"/>
        <end position="230"/>
    </location>
</feature>
<keyword evidence="2" id="KW-0812">Transmembrane</keyword>
<keyword evidence="5" id="KW-1185">Reference proteome</keyword>
<dbReference type="GO" id="GO:0006629">
    <property type="term" value="P:lipid metabolic process"/>
    <property type="evidence" value="ECO:0007669"/>
    <property type="project" value="InterPro"/>
</dbReference>
<organism evidence="4 5">
    <name type="scientific">Melittangium boletus DSM 14713</name>
    <dbReference type="NCBI Taxonomy" id="1294270"/>
    <lineage>
        <taxon>Bacteria</taxon>
        <taxon>Pseudomonadati</taxon>
        <taxon>Myxococcota</taxon>
        <taxon>Myxococcia</taxon>
        <taxon>Myxococcales</taxon>
        <taxon>Cystobacterineae</taxon>
        <taxon>Archangiaceae</taxon>
        <taxon>Melittangium</taxon>
    </lineage>
</organism>
<keyword evidence="2" id="KW-0472">Membrane</keyword>
<gene>
    <name evidence="4" type="ORF">MEBOL_000371</name>
</gene>
<evidence type="ECO:0000256" key="2">
    <source>
        <dbReference type="SAM" id="Phobius"/>
    </source>
</evidence>
<dbReference type="Proteomes" id="UP000217289">
    <property type="component" value="Chromosome"/>
</dbReference>
<dbReference type="AlphaFoldDB" id="A0A286NV41"/>
<name>A0A286NV41_9BACT</name>
<evidence type="ECO:0000313" key="4">
    <source>
        <dbReference type="EMBL" id="ATB26936.1"/>
    </source>
</evidence>
<feature type="transmembrane region" description="Helical" evidence="2">
    <location>
        <begin position="6"/>
        <end position="29"/>
    </location>
</feature>
<dbReference type="InterPro" id="IPR005804">
    <property type="entry name" value="FA_desaturase_dom"/>
</dbReference>
<proteinExistence type="predicted"/>
<dbReference type="OrthoDB" id="9800167at2"/>
<feature type="domain" description="Fatty acid desaturase" evidence="3">
    <location>
        <begin position="87"/>
        <end position="331"/>
    </location>
</feature>
<feature type="transmembrane region" description="Helical" evidence="2">
    <location>
        <begin position="236"/>
        <end position="256"/>
    </location>
</feature>
<reference evidence="4 5" key="1">
    <citation type="submission" date="2017-06" db="EMBL/GenBank/DDBJ databases">
        <authorList>
            <person name="Kim H.J."/>
            <person name="Triplett B.A."/>
        </authorList>
    </citation>
    <scope>NUCLEOTIDE SEQUENCE [LARGE SCALE GENOMIC DNA]</scope>
    <source>
        <strain evidence="4 5">DSM 14713</strain>
    </source>
</reference>
<dbReference type="KEGG" id="mbd:MEBOL_000371"/>
<evidence type="ECO:0000313" key="5">
    <source>
        <dbReference type="Proteomes" id="UP000217289"/>
    </source>
</evidence>
<feature type="region of interest" description="Disordered" evidence="1">
    <location>
        <begin position="144"/>
        <end position="163"/>
    </location>
</feature>
<dbReference type="Pfam" id="PF00487">
    <property type="entry name" value="FA_desaturase"/>
    <property type="match status" value="1"/>
</dbReference>
<accession>A0A286NV41</accession>
<evidence type="ECO:0000256" key="1">
    <source>
        <dbReference type="SAM" id="MobiDB-lite"/>
    </source>
</evidence>